<evidence type="ECO:0000256" key="1">
    <source>
        <dbReference type="SAM" id="SignalP"/>
    </source>
</evidence>
<evidence type="ECO:0000313" key="2">
    <source>
        <dbReference type="EMBL" id="EPE26954.1"/>
    </source>
</evidence>
<dbReference type="Proteomes" id="UP000016922">
    <property type="component" value="Unassembled WGS sequence"/>
</dbReference>
<dbReference type="AlphaFoldDB" id="S3CP64"/>
<dbReference type="GeneID" id="19461924"/>
<evidence type="ECO:0000313" key="3">
    <source>
        <dbReference type="Proteomes" id="UP000016922"/>
    </source>
</evidence>
<accession>S3CP64</accession>
<feature type="chain" id="PRO_5004518970" description="Hydrophobin" evidence="1">
    <location>
        <begin position="21"/>
        <end position="158"/>
    </location>
</feature>
<name>S3CP64_GLAL2</name>
<dbReference type="KEGG" id="glz:GLAREA_02868"/>
<keyword evidence="3" id="KW-1185">Reference proteome</keyword>
<organism evidence="2 3">
    <name type="scientific">Glarea lozoyensis (strain ATCC 20868 / MF5171)</name>
    <dbReference type="NCBI Taxonomy" id="1116229"/>
    <lineage>
        <taxon>Eukaryota</taxon>
        <taxon>Fungi</taxon>
        <taxon>Dikarya</taxon>
        <taxon>Ascomycota</taxon>
        <taxon>Pezizomycotina</taxon>
        <taxon>Leotiomycetes</taxon>
        <taxon>Helotiales</taxon>
        <taxon>Helotiaceae</taxon>
        <taxon>Glarea</taxon>
    </lineage>
</organism>
<gene>
    <name evidence="2" type="ORF">GLAREA_02868</name>
</gene>
<sequence>MRSTTLVSVLALSVATLVQATPHGSSLQARTYPPTNAPDPQACTNAGGQISCCNAKYGDELNGSVLIQMPLLGPLLSLIYGVTVNLSILPVNTKAIGIGCTGVLGSGGSCGKQTAVCCMSRATAQASHQDPALISILNGPINVLQVSCPVVAGGLLGA</sequence>
<evidence type="ECO:0008006" key="4">
    <source>
        <dbReference type="Google" id="ProtNLM"/>
    </source>
</evidence>
<dbReference type="EMBL" id="KE145370">
    <property type="protein sequence ID" value="EPE26954.1"/>
    <property type="molecule type" value="Genomic_DNA"/>
</dbReference>
<dbReference type="HOGENOM" id="CLU_1669540_0_0_1"/>
<dbReference type="RefSeq" id="XP_008086144.1">
    <property type="nucleotide sequence ID" value="XM_008087953.1"/>
</dbReference>
<feature type="signal peptide" evidence="1">
    <location>
        <begin position="1"/>
        <end position="20"/>
    </location>
</feature>
<proteinExistence type="predicted"/>
<reference evidence="2 3" key="1">
    <citation type="journal article" date="2013" name="BMC Genomics">
        <title>Genomics-driven discovery of the pneumocandin biosynthetic gene cluster in the fungus Glarea lozoyensis.</title>
        <authorList>
            <person name="Chen L."/>
            <person name="Yue Q."/>
            <person name="Zhang X."/>
            <person name="Xiang M."/>
            <person name="Wang C."/>
            <person name="Li S."/>
            <person name="Che Y."/>
            <person name="Ortiz-Lopez F.J."/>
            <person name="Bills G.F."/>
            <person name="Liu X."/>
            <person name="An Z."/>
        </authorList>
    </citation>
    <scope>NUCLEOTIDE SEQUENCE [LARGE SCALE GENOMIC DNA]</scope>
    <source>
        <strain evidence="3">ATCC 20868 / MF5171</strain>
    </source>
</reference>
<dbReference type="OrthoDB" id="10328494at2759"/>
<keyword evidence="1" id="KW-0732">Signal</keyword>
<protein>
    <recommendedName>
        <fullName evidence="4">Hydrophobin</fullName>
    </recommendedName>
</protein>